<comment type="caution">
    <text evidence="1">The sequence shown here is derived from an EMBL/GenBank/DDBJ whole genome shotgun (WGS) entry which is preliminary data.</text>
</comment>
<name>A0A0C3RHL5_9PORP</name>
<evidence type="ECO:0000313" key="2">
    <source>
        <dbReference type="Proteomes" id="UP000031980"/>
    </source>
</evidence>
<gene>
    <name evidence="1" type="ORF">BA92_02510</name>
</gene>
<proteinExistence type="predicted"/>
<evidence type="ECO:0000313" key="1">
    <source>
        <dbReference type="EMBL" id="KIO46751.1"/>
    </source>
</evidence>
<dbReference type="Proteomes" id="UP000031980">
    <property type="component" value="Unassembled WGS sequence"/>
</dbReference>
<dbReference type="AlphaFoldDB" id="A0A0C3RHL5"/>
<reference evidence="1 2" key="1">
    <citation type="submission" date="2014-07" db="EMBL/GenBank/DDBJ databases">
        <title>Porphyromonadaceae bacterium OUH 308042 = ATCC BAA-2681 = DSM 28342 draft genome.</title>
        <authorList>
            <person name="Sydenham T.V."/>
            <person name="Hasman H."/>
            <person name="Justensen U.S."/>
        </authorList>
    </citation>
    <scope>NUCLEOTIDE SEQUENCE [LARGE SCALE GENOMIC DNA]</scope>
    <source>
        <strain evidence="1 2">OUH 308042</strain>
    </source>
</reference>
<keyword evidence="2" id="KW-1185">Reference proteome</keyword>
<accession>A0A0C3RHL5</accession>
<protein>
    <submittedName>
        <fullName evidence="1">Uncharacterized protein</fullName>
    </submittedName>
</protein>
<organism evidence="1 2">
    <name type="scientific">Sanguibacteroides justesenii</name>
    <dbReference type="NCBI Taxonomy" id="1547597"/>
    <lineage>
        <taxon>Bacteria</taxon>
        <taxon>Pseudomonadati</taxon>
        <taxon>Bacteroidota</taxon>
        <taxon>Bacteroidia</taxon>
        <taxon>Bacteroidales</taxon>
        <taxon>Porphyromonadaceae</taxon>
        <taxon>Sanguibacteroides</taxon>
    </lineage>
</organism>
<sequence>MFLLYITHHSSTCKNSFFFHMPRASVKFCAKNSAFDKIYFTFPYFWGKVGRGREALIYKISRWK</sequence>
<dbReference type="EMBL" id="JPIU01000025">
    <property type="protein sequence ID" value="KIO46751.1"/>
    <property type="molecule type" value="Genomic_DNA"/>
</dbReference>